<feature type="domain" description="Rhodopsin" evidence="7">
    <location>
        <begin position="40"/>
        <end position="278"/>
    </location>
</feature>
<dbReference type="VEuPathDB" id="FungiDB:SI65_05999"/>
<name>A0A1E3BB74_ASPCR</name>
<comment type="subcellular location">
    <subcellularLocation>
        <location evidence="1">Membrane</location>
        <topology evidence="1">Multi-pass membrane protein</topology>
    </subcellularLocation>
</comment>
<organism evidence="8 9">
    <name type="scientific">Aspergillus cristatus</name>
    <name type="common">Chinese Fuzhuan brick tea-fermentation fungus</name>
    <name type="synonym">Eurotium cristatum</name>
    <dbReference type="NCBI Taxonomy" id="573508"/>
    <lineage>
        <taxon>Eukaryota</taxon>
        <taxon>Fungi</taxon>
        <taxon>Dikarya</taxon>
        <taxon>Ascomycota</taxon>
        <taxon>Pezizomycotina</taxon>
        <taxon>Eurotiomycetes</taxon>
        <taxon>Eurotiomycetidae</taxon>
        <taxon>Eurotiales</taxon>
        <taxon>Aspergillaceae</taxon>
        <taxon>Aspergillus</taxon>
        <taxon>Aspergillus subgen. Aspergillus</taxon>
    </lineage>
</organism>
<evidence type="ECO:0000256" key="4">
    <source>
        <dbReference type="ARBA" id="ARBA00023136"/>
    </source>
</evidence>
<dbReference type="OrthoDB" id="5429740at2759"/>
<feature type="transmembrane region" description="Helical" evidence="6">
    <location>
        <begin position="26"/>
        <end position="46"/>
    </location>
</feature>
<evidence type="ECO:0000256" key="3">
    <source>
        <dbReference type="ARBA" id="ARBA00022989"/>
    </source>
</evidence>
<dbReference type="AlphaFoldDB" id="A0A1E3BB74"/>
<keyword evidence="2 6" id="KW-0812">Transmembrane</keyword>
<keyword evidence="9" id="KW-1185">Reference proteome</keyword>
<evidence type="ECO:0000313" key="9">
    <source>
        <dbReference type="Proteomes" id="UP000094569"/>
    </source>
</evidence>
<evidence type="ECO:0000259" key="7">
    <source>
        <dbReference type="Pfam" id="PF20684"/>
    </source>
</evidence>
<dbReference type="PANTHER" id="PTHR33048">
    <property type="entry name" value="PTH11-LIKE INTEGRAL MEMBRANE PROTEIN (AFU_ORTHOLOGUE AFUA_5G11245)"/>
    <property type="match status" value="1"/>
</dbReference>
<feature type="transmembrane region" description="Helical" evidence="6">
    <location>
        <begin position="58"/>
        <end position="80"/>
    </location>
</feature>
<keyword evidence="3 6" id="KW-1133">Transmembrane helix</keyword>
<protein>
    <recommendedName>
        <fullName evidence="7">Rhodopsin domain-containing protein</fullName>
    </recommendedName>
</protein>
<dbReference type="InterPro" id="IPR052337">
    <property type="entry name" value="SAT4-like"/>
</dbReference>
<comment type="caution">
    <text evidence="8">The sequence shown here is derived from an EMBL/GenBank/DDBJ whole genome shotgun (WGS) entry which is preliminary data.</text>
</comment>
<dbReference type="GO" id="GO:0016020">
    <property type="term" value="C:membrane"/>
    <property type="evidence" value="ECO:0007669"/>
    <property type="project" value="UniProtKB-SubCell"/>
</dbReference>
<feature type="transmembrane region" description="Helical" evidence="6">
    <location>
        <begin position="179"/>
        <end position="202"/>
    </location>
</feature>
<evidence type="ECO:0000256" key="1">
    <source>
        <dbReference type="ARBA" id="ARBA00004141"/>
    </source>
</evidence>
<feature type="transmembrane region" description="Helical" evidence="6">
    <location>
        <begin position="135"/>
        <end position="159"/>
    </location>
</feature>
<dbReference type="Proteomes" id="UP000094569">
    <property type="component" value="Unassembled WGS sequence"/>
</dbReference>
<feature type="transmembrane region" description="Helical" evidence="6">
    <location>
        <begin position="214"/>
        <end position="234"/>
    </location>
</feature>
<dbReference type="STRING" id="573508.A0A1E3BB74"/>
<evidence type="ECO:0000256" key="6">
    <source>
        <dbReference type="SAM" id="Phobius"/>
    </source>
</evidence>
<proteinExistence type="inferred from homology"/>
<dbReference type="Pfam" id="PF20684">
    <property type="entry name" value="Fung_rhodopsin"/>
    <property type="match status" value="1"/>
</dbReference>
<dbReference type="InterPro" id="IPR049326">
    <property type="entry name" value="Rhodopsin_dom_fungi"/>
</dbReference>
<reference evidence="8 9" key="1">
    <citation type="journal article" date="2016" name="BMC Genomics">
        <title>Comparative genomic and transcriptomic analyses of the Fuzhuan brick tea-fermentation fungus Aspergillus cristatus.</title>
        <authorList>
            <person name="Ge Y."/>
            <person name="Wang Y."/>
            <person name="Liu Y."/>
            <person name="Tan Y."/>
            <person name="Ren X."/>
            <person name="Zhang X."/>
            <person name="Hyde K.D."/>
            <person name="Liu Y."/>
            <person name="Liu Z."/>
        </authorList>
    </citation>
    <scope>NUCLEOTIDE SEQUENCE [LARGE SCALE GENOMIC DNA]</scope>
    <source>
        <strain evidence="8 9">GZAAS20.1005</strain>
    </source>
</reference>
<dbReference type="PANTHER" id="PTHR33048:SF163">
    <property type="entry name" value="INTEGRAL MEMBRANE PROTEIN (AFU_ORTHOLOGUE AFUA_8G05510)"/>
    <property type="match status" value="1"/>
</dbReference>
<gene>
    <name evidence="8" type="ORF">SI65_05999</name>
</gene>
<dbReference type="EMBL" id="JXNT01000006">
    <property type="protein sequence ID" value="ODM18128.1"/>
    <property type="molecule type" value="Genomic_DNA"/>
</dbReference>
<keyword evidence="4 6" id="KW-0472">Membrane</keyword>
<evidence type="ECO:0000256" key="5">
    <source>
        <dbReference type="ARBA" id="ARBA00038359"/>
    </source>
</evidence>
<comment type="similarity">
    <text evidence="5">Belongs to the SAT4 family.</text>
</comment>
<accession>A0A1E3BB74</accession>
<feature type="transmembrane region" description="Helical" evidence="6">
    <location>
        <begin position="100"/>
        <end position="123"/>
    </location>
</feature>
<sequence length="357" mass="39951">MPESVFGESPVGIDLSANNRERNNTAVITTYVLAAVFVALRFYTRFRVQQTKVASDDWMILAALLAVTASLVCTIIGGHYGLGKHVWAVPMPDITKVVQILFAYILLYVATVPLIKFSALLFYRRIFGTTKSMWFCVFLTVGYFIACYMAFLVCCRPVSYYWTQYTDPSGGECTFNLYAFYIGNAAANVTTDVIILLVPVPLVWKLQMRPNQKIMVCGIFMLGGFVCVASIVRIHFMTFLKSSVDITWIMSDVFIWSSVEPCIGIVCTCLPTLQPLLRYAIARVFGTNMVQNTGTSESIQAVVKRDTNQKPCMRSDCDEALLMTHAVQVEMGGLRNDNSNGGKIMVNTDFRVEEHHN</sequence>
<evidence type="ECO:0000313" key="8">
    <source>
        <dbReference type="EMBL" id="ODM18128.1"/>
    </source>
</evidence>
<evidence type="ECO:0000256" key="2">
    <source>
        <dbReference type="ARBA" id="ARBA00022692"/>
    </source>
</evidence>